<reference evidence="5" key="1">
    <citation type="submission" date="2012-12" db="EMBL/GenBank/DDBJ databases">
        <authorList>
            <person name="Hellsten U."/>
            <person name="Grimwood J."/>
            <person name="Chapman J.A."/>
            <person name="Shapiro H."/>
            <person name="Aerts A."/>
            <person name="Otillar R.P."/>
            <person name="Terry A.Y."/>
            <person name="Boore J.L."/>
            <person name="Simakov O."/>
            <person name="Marletaz F."/>
            <person name="Cho S.-J."/>
            <person name="Edsinger-Gonzales E."/>
            <person name="Havlak P."/>
            <person name="Kuo D.-H."/>
            <person name="Larsson T."/>
            <person name="Lv J."/>
            <person name="Arendt D."/>
            <person name="Savage R."/>
            <person name="Osoegawa K."/>
            <person name="de Jong P."/>
            <person name="Lindberg D.R."/>
            <person name="Seaver E.C."/>
            <person name="Weisblat D.A."/>
            <person name="Putnam N.H."/>
            <person name="Grigoriev I.V."/>
            <person name="Rokhsar D.S."/>
        </authorList>
    </citation>
    <scope>NUCLEOTIDE SEQUENCE</scope>
</reference>
<gene>
    <name evidence="4" type="primary">20203720</name>
    <name evidence="3" type="ORF">HELRODRAFT_171626</name>
</gene>
<name>T1F4H1_HELRO</name>
<dbReference type="CTD" id="20203720"/>
<keyword evidence="2" id="KW-0812">Transmembrane</keyword>
<keyword evidence="5" id="KW-1185">Reference proteome</keyword>
<feature type="transmembrane region" description="Helical" evidence="2">
    <location>
        <begin position="35"/>
        <end position="55"/>
    </location>
</feature>
<proteinExistence type="predicted"/>
<dbReference type="RefSeq" id="XP_009016580.1">
    <property type="nucleotide sequence ID" value="XM_009018332.1"/>
</dbReference>
<sequence>MAHQRMPRDQRSCARSTIKNTDGDKSVSGISPGTLILLSYVLASMILVMGAAEALGESTNPLPEDEEDMFHPSMNLLLYGKRNLPATSFGENFKPQADFYGGSESRIEKLINLVYYI</sequence>
<keyword evidence="2" id="KW-1133">Transmembrane helix</keyword>
<dbReference type="KEGG" id="hro:HELRODRAFT_171626"/>
<dbReference type="EMBL" id="AMQM01003907">
    <property type="status" value="NOT_ANNOTATED_CDS"/>
    <property type="molecule type" value="Genomic_DNA"/>
</dbReference>
<reference evidence="3 5" key="2">
    <citation type="journal article" date="2013" name="Nature">
        <title>Insights into bilaterian evolution from three spiralian genomes.</title>
        <authorList>
            <person name="Simakov O."/>
            <person name="Marletaz F."/>
            <person name="Cho S.J."/>
            <person name="Edsinger-Gonzales E."/>
            <person name="Havlak P."/>
            <person name="Hellsten U."/>
            <person name="Kuo D.H."/>
            <person name="Larsson T."/>
            <person name="Lv J."/>
            <person name="Arendt D."/>
            <person name="Savage R."/>
            <person name="Osoegawa K."/>
            <person name="de Jong P."/>
            <person name="Grimwood J."/>
            <person name="Chapman J.A."/>
            <person name="Shapiro H."/>
            <person name="Aerts A."/>
            <person name="Otillar R.P."/>
            <person name="Terry A.Y."/>
            <person name="Boore J.L."/>
            <person name="Grigoriev I.V."/>
            <person name="Lindberg D.R."/>
            <person name="Seaver E.C."/>
            <person name="Weisblat D.A."/>
            <person name="Putnam N.H."/>
            <person name="Rokhsar D.S."/>
        </authorList>
    </citation>
    <scope>NUCLEOTIDE SEQUENCE</scope>
</reference>
<organism evidence="4 5">
    <name type="scientific">Helobdella robusta</name>
    <name type="common">Californian leech</name>
    <dbReference type="NCBI Taxonomy" id="6412"/>
    <lineage>
        <taxon>Eukaryota</taxon>
        <taxon>Metazoa</taxon>
        <taxon>Spiralia</taxon>
        <taxon>Lophotrochozoa</taxon>
        <taxon>Annelida</taxon>
        <taxon>Clitellata</taxon>
        <taxon>Hirudinea</taxon>
        <taxon>Rhynchobdellida</taxon>
        <taxon>Glossiphoniidae</taxon>
        <taxon>Helobdella</taxon>
    </lineage>
</organism>
<evidence type="ECO:0000256" key="1">
    <source>
        <dbReference type="SAM" id="MobiDB-lite"/>
    </source>
</evidence>
<evidence type="ECO:0000313" key="3">
    <source>
        <dbReference type="EMBL" id="ESO05265.1"/>
    </source>
</evidence>
<protein>
    <submittedName>
        <fullName evidence="3 4">Uncharacterized protein</fullName>
    </submittedName>
</protein>
<accession>T1F4H1</accession>
<dbReference type="Proteomes" id="UP000015101">
    <property type="component" value="Unassembled WGS sequence"/>
</dbReference>
<dbReference type="HOGENOM" id="CLU_2087402_0_0_1"/>
<reference evidence="4" key="3">
    <citation type="submission" date="2015-06" db="UniProtKB">
        <authorList>
            <consortium name="EnsemblMetazoa"/>
        </authorList>
    </citation>
    <scope>IDENTIFICATION</scope>
</reference>
<dbReference type="EnsemblMetazoa" id="HelroT171626">
    <property type="protein sequence ID" value="HelroP171626"/>
    <property type="gene ID" value="HelroG171626"/>
</dbReference>
<feature type="region of interest" description="Disordered" evidence="1">
    <location>
        <begin position="1"/>
        <end position="28"/>
    </location>
</feature>
<evidence type="ECO:0000313" key="5">
    <source>
        <dbReference type="Proteomes" id="UP000015101"/>
    </source>
</evidence>
<dbReference type="AlphaFoldDB" id="T1F4H1"/>
<dbReference type="EMBL" id="KB096365">
    <property type="protein sequence ID" value="ESO05265.1"/>
    <property type="molecule type" value="Genomic_DNA"/>
</dbReference>
<dbReference type="GeneID" id="20203720"/>
<feature type="compositionally biased region" description="Basic and acidic residues" evidence="1">
    <location>
        <begin position="1"/>
        <end position="12"/>
    </location>
</feature>
<evidence type="ECO:0000313" key="4">
    <source>
        <dbReference type="EnsemblMetazoa" id="HelroP171626"/>
    </source>
</evidence>
<evidence type="ECO:0000256" key="2">
    <source>
        <dbReference type="SAM" id="Phobius"/>
    </source>
</evidence>
<dbReference type="InParanoid" id="T1F4H1"/>
<keyword evidence="2" id="KW-0472">Membrane</keyword>